<sequence>MWGFVSSSALGVTTRVLGVPCCAHAGTNTADDILAPVRFTFFISSHRTLVLSAVLKSCLENSHGRIGVCRLRYHVTGIIQALVRRAHPDWYAPPGLYSSVERGERTSAKGGAFAKMGKHWWRVLYRYRGTVPVLKF</sequence>
<keyword evidence="1" id="KW-0732">Signal</keyword>
<evidence type="ECO:0008006" key="4">
    <source>
        <dbReference type="Google" id="ProtNLM"/>
    </source>
</evidence>
<feature type="signal peptide" evidence="1">
    <location>
        <begin position="1"/>
        <end position="18"/>
    </location>
</feature>
<evidence type="ECO:0000313" key="3">
    <source>
        <dbReference type="Proteomes" id="UP000246991"/>
    </source>
</evidence>
<gene>
    <name evidence="2" type="ORF">C7212DRAFT_335683</name>
</gene>
<comment type="caution">
    <text evidence="2">The sequence shown here is derived from an EMBL/GenBank/DDBJ whole genome shotgun (WGS) entry which is preliminary data.</text>
</comment>
<dbReference type="Proteomes" id="UP000246991">
    <property type="component" value="Unassembled WGS sequence"/>
</dbReference>
<dbReference type="EMBL" id="PYWC01000113">
    <property type="protein sequence ID" value="PWW72232.1"/>
    <property type="molecule type" value="Genomic_DNA"/>
</dbReference>
<proteinExistence type="predicted"/>
<protein>
    <recommendedName>
        <fullName evidence="4">Secreted protein</fullName>
    </recommendedName>
</protein>
<feature type="chain" id="PRO_5016440089" description="Secreted protein" evidence="1">
    <location>
        <begin position="19"/>
        <end position="136"/>
    </location>
</feature>
<accession>A0A317SCK6</accession>
<dbReference type="AlphaFoldDB" id="A0A317SCK6"/>
<name>A0A317SCK6_9PEZI</name>
<reference evidence="2 3" key="1">
    <citation type="submission" date="2018-03" db="EMBL/GenBank/DDBJ databases">
        <title>Genomes of Pezizomycetes fungi and the evolution of truffles.</title>
        <authorList>
            <person name="Murat C."/>
            <person name="Payen T."/>
            <person name="Noel B."/>
            <person name="Kuo A."/>
            <person name="Martin F.M."/>
        </authorList>
    </citation>
    <scope>NUCLEOTIDE SEQUENCE [LARGE SCALE GENOMIC DNA]</scope>
    <source>
        <strain evidence="2">091103-1</strain>
    </source>
</reference>
<evidence type="ECO:0000313" key="2">
    <source>
        <dbReference type="EMBL" id="PWW72232.1"/>
    </source>
</evidence>
<organism evidence="2 3">
    <name type="scientific">Tuber magnatum</name>
    <name type="common">white Piedmont truffle</name>
    <dbReference type="NCBI Taxonomy" id="42249"/>
    <lineage>
        <taxon>Eukaryota</taxon>
        <taxon>Fungi</taxon>
        <taxon>Dikarya</taxon>
        <taxon>Ascomycota</taxon>
        <taxon>Pezizomycotina</taxon>
        <taxon>Pezizomycetes</taxon>
        <taxon>Pezizales</taxon>
        <taxon>Tuberaceae</taxon>
        <taxon>Tuber</taxon>
    </lineage>
</organism>
<keyword evidence="3" id="KW-1185">Reference proteome</keyword>
<evidence type="ECO:0000256" key="1">
    <source>
        <dbReference type="SAM" id="SignalP"/>
    </source>
</evidence>